<dbReference type="NCBIfam" id="TIGR00229">
    <property type="entry name" value="sensory_box"/>
    <property type="match status" value="1"/>
</dbReference>
<dbReference type="SUPFAM" id="SSF55073">
    <property type="entry name" value="Nucleotide cyclase"/>
    <property type="match status" value="1"/>
</dbReference>
<dbReference type="PANTHER" id="PTHR44757:SF2">
    <property type="entry name" value="BIOFILM ARCHITECTURE MAINTENANCE PROTEIN MBAA"/>
    <property type="match status" value="1"/>
</dbReference>
<dbReference type="Proteomes" id="UP000078428">
    <property type="component" value="Unassembled WGS sequence"/>
</dbReference>
<dbReference type="InterPro" id="IPR029787">
    <property type="entry name" value="Nucleotide_cyclase"/>
</dbReference>
<comment type="caution">
    <text evidence="3">The sequence shown here is derived from an EMBL/GenBank/DDBJ whole genome shotgun (WGS) entry which is preliminary data.</text>
</comment>
<dbReference type="OrthoDB" id="7216521at2"/>
<feature type="domain" description="GGDEF" evidence="2">
    <location>
        <begin position="417"/>
        <end position="552"/>
    </location>
</feature>
<dbReference type="InterPro" id="IPR043128">
    <property type="entry name" value="Rev_trsase/Diguanyl_cyclase"/>
</dbReference>
<dbReference type="PROSITE" id="PS50887">
    <property type="entry name" value="GGDEF"/>
    <property type="match status" value="1"/>
</dbReference>
<name>A0A178MR17_9PROT</name>
<dbReference type="InterPro" id="IPR035965">
    <property type="entry name" value="PAS-like_dom_sf"/>
</dbReference>
<dbReference type="Gene3D" id="3.30.450.40">
    <property type="match status" value="1"/>
</dbReference>
<dbReference type="AlphaFoldDB" id="A0A178MR17"/>
<dbReference type="SUPFAM" id="SSF55781">
    <property type="entry name" value="GAF domain-like"/>
    <property type="match status" value="1"/>
</dbReference>
<dbReference type="SUPFAM" id="SSF55785">
    <property type="entry name" value="PYP-like sensor domain (PAS domain)"/>
    <property type="match status" value="1"/>
</dbReference>
<keyword evidence="4" id="KW-1185">Reference proteome</keyword>
<dbReference type="InterPro" id="IPR000160">
    <property type="entry name" value="GGDEF_dom"/>
</dbReference>
<dbReference type="PROSITE" id="PS50113">
    <property type="entry name" value="PAC"/>
    <property type="match status" value="1"/>
</dbReference>
<organism evidence="3 4">
    <name type="scientific">Paramagnetospirillum marisnigri</name>
    <dbReference type="NCBI Taxonomy" id="1285242"/>
    <lineage>
        <taxon>Bacteria</taxon>
        <taxon>Pseudomonadati</taxon>
        <taxon>Pseudomonadota</taxon>
        <taxon>Alphaproteobacteria</taxon>
        <taxon>Rhodospirillales</taxon>
        <taxon>Magnetospirillaceae</taxon>
        <taxon>Paramagnetospirillum</taxon>
    </lineage>
</organism>
<dbReference type="InterPro" id="IPR052155">
    <property type="entry name" value="Biofilm_reg_signaling"/>
</dbReference>
<dbReference type="PANTHER" id="PTHR44757">
    <property type="entry name" value="DIGUANYLATE CYCLASE DGCP"/>
    <property type="match status" value="1"/>
</dbReference>
<dbReference type="SMART" id="SM00267">
    <property type="entry name" value="GGDEF"/>
    <property type="match status" value="1"/>
</dbReference>
<sequence length="553" mass="60261">MDSTGDRQRARSGFGGRIALTLGADGLAAFPGAAVALDRDGLIIASNARAEILAAAIAQERLGCLRDILDKPGVNAVESLALPSGGTLILDLVALPTESGVMLVLGRDVTLERNLRAALVESRQRYKDLVEISSDFAWEIGPDGRFVFVSPKGAMGFAADELVGRLPSDFILPEEGHAHLSPFETNAELEDVEVWMRQSDGSQACLLASATPIRGERGDWKGVRGVCRDVTQERLRDAALSRANNRERLLGYIVRTIRDEVDPADMLKTAAEATARALGATGCQIFRILPEASDFELAASFGQCGDEKPVLDSFLGSDHFDSDLSDWRVLATVCRYRHSINGAVLMWRGLERAAWSDDDRLLIDDVANQVGLACEQITNHERVVKLSRTDGLTGLFNRRAFFDEISRRFGRLAREGRPATLIYVDLDNFKAVNDVHGHQMGDRALLAVRELLMQHTRPVDLVARLGGDEFAIWLEGAGEEIAIRRCTDLLTAGKAELDPYSGSPDKPLHFSLGVAVHVGGSHENIEELIARADKAMYEVKRSGKGAMRLAPSV</sequence>
<dbReference type="Gene3D" id="3.30.450.20">
    <property type="entry name" value="PAS domain"/>
    <property type="match status" value="1"/>
</dbReference>
<dbReference type="InterPro" id="IPR000700">
    <property type="entry name" value="PAS-assoc_C"/>
</dbReference>
<reference evidence="3 4" key="1">
    <citation type="submission" date="2016-04" db="EMBL/GenBank/DDBJ databases">
        <title>Draft genome sequence of freshwater magnetotactic bacteria Magnetospirillum marisnigri SP-1 and Magnetospirillum moscoviense BB-1.</title>
        <authorList>
            <person name="Koziaeva V."/>
            <person name="Dziuba M.V."/>
            <person name="Ivanov T.M."/>
            <person name="Kuznetsov B."/>
            <person name="Grouzdev D.S."/>
        </authorList>
    </citation>
    <scope>NUCLEOTIDE SEQUENCE [LARGE SCALE GENOMIC DNA]</scope>
    <source>
        <strain evidence="3 4">SP-1</strain>
    </source>
</reference>
<dbReference type="NCBIfam" id="TIGR00254">
    <property type="entry name" value="GGDEF"/>
    <property type="match status" value="1"/>
</dbReference>
<evidence type="ECO:0000313" key="4">
    <source>
        <dbReference type="Proteomes" id="UP000078428"/>
    </source>
</evidence>
<dbReference type="SMART" id="SM00091">
    <property type="entry name" value="PAS"/>
    <property type="match status" value="1"/>
</dbReference>
<feature type="domain" description="PAC" evidence="1">
    <location>
        <begin position="190"/>
        <end position="242"/>
    </location>
</feature>
<dbReference type="InterPro" id="IPR013656">
    <property type="entry name" value="PAS_4"/>
</dbReference>
<dbReference type="CDD" id="cd00130">
    <property type="entry name" value="PAS"/>
    <property type="match status" value="1"/>
</dbReference>
<dbReference type="InterPro" id="IPR000014">
    <property type="entry name" value="PAS"/>
</dbReference>
<dbReference type="STRING" id="1285242.A6A04_16920"/>
<dbReference type="Pfam" id="PF08448">
    <property type="entry name" value="PAS_4"/>
    <property type="match status" value="1"/>
</dbReference>
<dbReference type="CDD" id="cd01949">
    <property type="entry name" value="GGDEF"/>
    <property type="match status" value="1"/>
</dbReference>
<evidence type="ECO:0000313" key="3">
    <source>
        <dbReference type="EMBL" id="OAN51107.1"/>
    </source>
</evidence>
<dbReference type="InterPro" id="IPR029016">
    <property type="entry name" value="GAF-like_dom_sf"/>
</dbReference>
<gene>
    <name evidence="3" type="ORF">A6A04_16920</name>
</gene>
<dbReference type="RefSeq" id="WP_068491839.1">
    <property type="nucleotide sequence ID" value="NZ_LWQT01000048.1"/>
</dbReference>
<dbReference type="EMBL" id="LWQT01000048">
    <property type="protein sequence ID" value="OAN51107.1"/>
    <property type="molecule type" value="Genomic_DNA"/>
</dbReference>
<dbReference type="Gene3D" id="3.30.70.270">
    <property type="match status" value="1"/>
</dbReference>
<proteinExistence type="predicted"/>
<evidence type="ECO:0000259" key="2">
    <source>
        <dbReference type="PROSITE" id="PS50887"/>
    </source>
</evidence>
<accession>A0A178MR17</accession>
<evidence type="ECO:0000259" key="1">
    <source>
        <dbReference type="PROSITE" id="PS50113"/>
    </source>
</evidence>
<protein>
    <submittedName>
        <fullName evidence="3">Diguanylate cyclase</fullName>
    </submittedName>
</protein>
<dbReference type="Pfam" id="PF00990">
    <property type="entry name" value="GGDEF"/>
    <property type="match status" value="1"/>
</dbReference>